<proteinExistence type="predicted"/>
<keyword evidence="2" id="KW-1185">Reference proteome</keyword>
<protein>
    <submittedName>
        <fullName evidence="1">Uncharacterized protein</fullName>
    </submittedName>
</protein>
<dbReference type="Proteomes" id="UP000769157">
    <property type="component" value="Unassembled WGS sequence"/>
</dbReference>
<dbReference type="GeneID" id="70236673"/>
<name>A0A9P8T3A8_9ASCO</name>
<reference evidence="1" key="1">
    <citation type="journal article" date="2021" name="Open Biol.">
        <title>Shared evolutionary footprints suggest mitochondrial oxidative damage underlies multiple complex I losses in fungi.</title>
        <authorList>
            <person name="Schikora-Tamarit M.A."/>
            <person name="Marcet-Houben M."/>
            <person name="Nosek J."/>
            <person name="Gabaldon T."/>
        </authorList>
    </citation>
    <scope>NUCLEOTIDE SEQUENCE</scope>
    <source>
        <strain evidence="1">CBS6075</strain>
    </source>
</reference>
<evidence type="ECO:0000313" key="2">
    <source>
        <dbReference type="Proteomes" id="UP000769157"/>
    </source>
</evidence>
<dbReference type="RefSeq" id="XP_046060274.1">
    <property type="nucleotide sequence ID" value="XM_046205816.1"/>
</dbReference>
<sequence>MMEENLELLLILNTAGRTWLIDPIDLNRICTLASVGFDTVSTADVVLAGNLDSIMLWLRVIFVFWGSFLIVLSSSSDSESDPLAVSPVSSAMDCGTLVAPTLM</sequence>
<comment type="caution">
    <text evidence="1">The sequence shown here is derived from an EMBL/GenBank/DDBJ whole genome shotgun (WGS) entry which is preliminary data.</text>
</comment>
<dbReference type="EMBL" id="JAEUBE010000352">
    <property type="protein sequence ID" value="KAH3663994.1"/>
    <property type="molecule type" value="Genomic_DNA"/>
</dbReference>
<gene>
    <name evidence="1" type="ORF">OGAPHI_004708</name>
</gene>
<dbReference type="AlphaFoldDB" id="A0A9P8T3A8"/>
<accession>A0A9P8T3A8</accession>
<evidence type="ECO:0000313" key="1">
    <source>
        <dbReference type="EMBL" id="KAH3663994.1"/>
    </source>
</evidence>
<organism evidence="1 2">
    <name type="scientific">Ogataea philodendri</name>
    <dbReference type="NCBI Taxonomy" id="1378263"/>
    <lineage>
        <taxon>Eukaryota</taxon>
        <taxon>Fungi</taxon>
        <taxon>Dikarya</taxon>
        <taxon>Ascomycota</taxon>
        <taxon>Saccharomycotina</taxon>
        <taxon>Pichiomycetes</taxon>
        <taxon>Pichiales</taxon>
        <taxon>Pichiaceae</taxon>
        <taxon>Ogataea</taxon>
    </lineage>
</organism>
<reference evidence="1" key="2">
    <citation type="submission" date="2021-01" db="EMBL/GenBank/DDBJ databases">
        <authorList>
            <person name="Schikora-Tamarit M.A."/>
        </authorList>
    </citation>
    <scope>NUCLEOTIDE SEQUENCE</scope>
    <source>
        <strain evidence="1">CBS6075</strain>
    </source>
</reference>